<dbReference type="InterPro" id="IPR036737">
    <property type="entry name" value="OmpA-like_sf"/>
</dbReference>
<feature type="domain" description="OmpA-like" evidence="1">
    <location>
        <begin position="297"/>
        <end position="377"/>
    </location>
</feature>
<reference evidence="3" key="1">
    <citation type="journal article" date="2019" name="Int. J. Syst. Evol. Microbiol.">
        <title>The Global Catalogue of Microorganisms (GCM) 10K type strain sequencing project: providing services to taxonomists for standard genome sequencing and annotation.</title>
        <authorList>
            <consortium name="The Broad Institute Genomics Platform"/>
            <consortium name="The Broad Institute Genome Sequencing Center for Infectious Disease"/>
            <person name="Wu L."/>
            <person name="Ma J."/>
        </authorList>
    </citation>
    <scope>NUCLEOTIDE SEQUENCE [LARGE SCALE GENOMIC DNA]</scope>
    <source>
        <strain evidence="3">CGMCC 1.9106</strain>
    </source>
</reference>
<organism evidence="2 3">
    <name type="scientific">Catellatospora aurea</name>
    <dbReference type="NCBI Taxonomy" id="1337874"/>
    <lineage>
        <taxon>Bacteria</taxon>
        <taxon>Bacillati</taxon>
        <taxon>Actinomycetota</taxon>
        <taxon>Actinomycetes</taxon>
        <taxon>Micromonosporales</taxon>
        <taxon>Micromonosporaceae</taxon>
        <taxon>Catellatospora</taxon>
    </lineage>
</organism>
<comment type="caution">
    <text evidence="2">The sequence shown here is derived from an EMBL/GenBank/DDBJ whole genome shotgun (WGS) entry which is preliminary data.</text>
</comment>
<keyword evidence="3" id="KW-1185">Reference proteome</keyword>
<proteinExistence type="predicted"/>
<evidence type="ECO:0000259" key="1">
    <source>
        <dbReference type="Pfam" id="PF00691"/>
    </source>
</evidence>
<dbReference type="SUPFAM" id="SSF103088">
    <property type="entry name" value="OmpA-like"/>
    <property type="match status" value="1"/>
</dbReference>
<dbReference type="EMBL" id="JBHTAC010000024">
    <property type="protein sequence ID" value="MFC7245223.1"/>
    <property type="molecule type" value="Genomic_DNA"/>
</dbReference>
<dbReference type="Pfam" id="PF00691">
    <property type="entry name" value="OmpA"/>
    <property type="match status" value="1"/>
</dbReference>
<sequence>MPSRSRPRSRSYRRRRGGGSPRRVLLAAAAVVLLASAVGGYLYLQREDADLGICPSQPGPLTFALGARANMPSPELPAALSSLVSSAAEAEQPLVVYRVDGDPSPAVQERFSTTTKAAGPLAEEIKTFTADVLAAMGEIRSVQAEADPLKALRLAARATPAGGTVVLFDSGLQTTAPLDFRGEGMLEADPTEVVASLVAKQAIPELAGRRVILMGLGDVAAPQDQLDPAMRNTVLEIWRAIARAGGAPCVDTLTDPPHANTALTGVRPVSLVKIPKPPLPPVGCGEQRLSNGGDVGFLPGTAELRDPPAARRFLKSYADRFRAVTGEPYIELLGTTARWNTKEEQQRTGKDRAEVVKKILIEYGVPAASITTEGVGSYSKYYRPDKGPEGPLDPAPAAFNRSIIARIVCP</sequence>
<name>A0ABW2H083_9ACTN</name>
<gene>
    <name evidence="2" type="ORF">ACFQO7_22330</name>
</gene>
<dbReference type="RefSeq" id="WP_376808168.1">
    <property type="nucleotide sequence ID" value="NZ_JBHTAC010000024.1"/>
</dbReference>
<dbReference type="Gene3D" id="3.30.1330.60">
    <property type="entry name" value="OmpA-like domain"/>
    <property type="match status" value="1"/>
</dbReference>
<dbReference type="InterPro" id="IPR006665">
    <property type="entry name" value="OmpA-like"/>
</dbReference>
<dbReference type="Proteomes" id="UP001596392">
    <property type="component" value="Unassembled WGS sequence"/>
</dbReference>
<protein>
    <submittedName>
        <fullName evidence="2">OmpA family protein</fullName>
    </submittedName>
</protein>
<evidence type="ECO:0000313" key="2">
    <source>
        <dbReference type="EMBL" id="MFC7245223.1"/>
    </source>
</evidence>
<accession>A0ABW2H083</accession>
<evidence type="ECO:0000313" key="3">
    <source>
        <dbReference type="Proteomes" id="UP001596392"/>
    </source>
</evidence>